<dbReference type="OrthoDB" id="9801656at2"/>
<dbReference type="AlphaFoldDB" id="D9SMR8"/>
<name>D9SMR8_CLOC7</name>
<evidence type="ECO:0000259" key="4">
    <source>
        <dbReference type="PROSITE" id="PS51186"/>
    </source>
</evidence>
<gene>
    <name evidence="5" type="ordered locus">Clocel_0064</name>
</gene>
<dbReference type="SUPFAM" id="SSF55729">
    <property type="entry name" value="Acyl-CoA N-acyltransferases (Nat)"/>
    <property type="match status" value="1"/>
</dbReference>
<dbReference type="InterPro" id="IPR016181">
    <property type="entry name" value="Acyl_CoA_acyltransferase"/>
</dbReference>
<evidence type="ECO:0000256" key="3">
    <source>
        <dbReference type="ARBA" id="ARBA00038502"/>
    </source>
</evidence>
<feature type="domain" description="N-acetyltransferase" evidence="4">
    <location>
        <begin position="154"/>
        <end position="299"/>
    </location>
</feature>
<evidence type="ECO:0000256" key="2">
    <source>
        <dbReference type="ARBA" id="ARBA00023315"/>
    </source>
</evidence>
<dbReference type="Proteomes" id="UP000002730">
    <property type="component" value="Chromosome"/>
</dbReference>
<proteinExistence type="inferred from homology"/>
<dbReference type="STRING" id="573061.Clocel_0064"/>
<evidence type="ECO:0000256" key="1">
    <source>
        <dbReference type="ARBA" id="ARBA00022679"/>
    </source>
</evidence>
<keyword evidence="1 5" id="KW-0808">Transferase</keyword>
<evidence type="ECO:0000313" key="5">
    <source>
        <dbReference type="EMBL" id="ADL49853.1"/>
    </source>
</evidence>
<dbReference type="InterPro" id="IPR000182">
    <property type="entry name" value="GNAT_dom"/>
</dbReference>
<dbReference type="GO" id="GO:0008999">
    <property type="term" value="F:protein-N-terminal-alanine acetyltransferase activity"/>
    <property type="evidence" value="ECO:0007669"/>
    <property type="project" value="TreeGrafter"/>
</dbReference>
<dbReference type="eggNOG" id="COG1670">
    <property type="taxonomic scope" value="Bacteria"/>
</dbReference>
<dbReference type="KEGG" id="ccb:Clocel_0064"/>
<dbReference type="PROSITE" id="PS51186">
    <property type="entry name" value="GNAT"/>
    <property type="match status" value="1"/>
</dbReference>
<dbReference type="EC" id="2.3.1.128" evidence="5"/>
<dbReference type="PANTHER" id="PTHR43792:SF8">
    <property type="entry name" value="[RIBOSOMAL PROTEIN US5]-ALANINE N-ACETYLTRANSFERASE"/>
    <property type="match status" value="1"/>
</dbReference>
<dbReference type="HOGENOM" id="CLU_879107_0_0_9"/>
<sequence length="308" mass="36028">MNGQYVTIEVVKSLEREYLIKDKLGISLGRFFVLEFNKDNRFSMLKVTLYKDEIPVAFKEAITLMLQWLFIKNKMLKVTFLIEEDQDIQVFVDLSFDLEGVITNSLVEEEYKSLFLFGIDKNQYFKRGITNNLVLKNDDIVLKLLTPEYSKNMLDYYVRNKNHLKPFEPMRDEYFYTLAAQRKLLIDGYNQYMNGTAIGFGIFKDDKLIGRLQCSNIVQGVFKNGIVGYSIDVEYQGRGYMKQAMKLFSELAFSDLELHRLEATTLIDNIKSQKVLLACGFEEVGISKKYLFINGKWRDHKIFALIRE</sequence>
<keyword evidence="2 5" id="KW-0012">Acyltransferase</keyword>
<keyword evidence="6" id="KW-1185">Reference proteome</keyword>
<evidence type="ECO:0000313" key="6">
    <source>
        <dbReference type="Proteomes" id="UP000002730"/>
    </source>
</evidence>
<protein>
    <submittedName>
        <fullName evidence="5">Ribosomal-protein-alanine N-acetyltransferase</fullName>
        <ecNumber evidence="5">2.3.1.128</ecNumber>
    </submittedName>
</protein>
<comment type="similarity">
    <text evidence="3">Belongs to the acetyltransferase family. RimJ subfamily.</text>
</comment>
<organism evidence="5 6">
    <name type="scientific">Clostridium cellulovorans (strain ATCC 35296 / DSM 3052 / OCM 3 / 743B)</name>
    <dbReference type="NCBI Taxonomy" id="573061"/>
    <lineage>
        <taxon>Bacteria</taxon>
        <taxon>Bacillati</taxon>
        <taxon>Bacillota</taxon>
        <taxon>Clostridia</taxon>
        <taxon>Eubacteriales</taxon>
        <taxon>Clostridiaceae</taxon>
        <taxon>Clostridium</taxon>
    </lineage>
</organism>
<dbReference type="InterPro" id="IPR051531">
    <property type="entry name" value="N-acetyltransferase"/>
</dbReference>
<dbReference type="RefSeq" id="WP_010074449.1">
    <property type="nucleotide sequence ID" value="NC_014393.1"/>
</dbReference>
<reference evidence="5 6" key="1">
    <citation type="submission" date="2010-08" db="EMBL/GenBank/DDBJ databases">
        <title>Complete sequence of Clostridium cellulovorans 743B.</title>
        <authorList>
            <consortium name="US DOE Joint Genome Institute"/>
            <person name="Lucas S."/>
            <person name="Copeland A."/>
            <person name="Lapidus A."/>
            <person name="Cheng J.-F."/>
            <person name="Bruce D."/>
            <person name="Goodwin L."/>
            <person name="Pitluck S."/>
            <person name="Chertkov O."/>
            <person name="Detter J.C."/>
            <person name="Han C."/>
            <person name="Tapia R."/>
            <person name="Land M."/>
            <person name="Hauser L."/>
            <person name="Chang Y.-J."/>
            <person name="Jeffries C."/>
            <person name="Kyrpides N."/>
            <person name="Ivanova N."/>
            <person name="Mikhailova N."/>
            <person name="Hemme C.L."/>
            <person name="Woyke T."/>
        </authorList>
    </citation>
    <scope>NUCLEOTIDE SEQUENCE [LARGE SCALE GENOMIC DNA]</scope>
    <source>
        <strain evidence="6">ATCC 35296 / DSM 3052 / OCM 3 / 743B</strain>
    </source>
</reference>
<dbReference type="GO" id="GO:0005737">
    <property type="term" value="C:cytoplasm"/>
    <property type="evidence" value="ECO:0007669"/>
    <property type="project" value="TreeGrafter"/>
</dbReference>
<dbReference type="EMBL" id="CP002160">
    <property type="protein sequence ID" value="ADL49853.1"/>
    <property type="molecule type" value="Genomic_DNA"/>
</dbReference>
<dbReference type="Gene3D" id="3.40.630.30">
    <property type="match status" value="2"/>
</dbReference>
<dbReference type="PANTHER" id="PTHR43792">
    <property type="entry name" value="GNAT FAMILY, PUTATIVE (AFU_ORTHOLOGUE AFUA_3G00765)-RELATED-RELATED"/>
    <property type="match status" value="1"/>
</dbReference>
<accession>D9SMR8</accession>
<dbReference type="Pfam" id="PF13302">
    <property type="entry name" value="Acetyltransf_3"/>
    <property type="match status" value="1"/>
</dbReference>